<evidence type="ECO:0000313" key="1">
    <source>
        <dbReference type="EMBL" id="MBA4542933.1"/>
    </source>
</evidence>
<dbReference type="InterPro" id="IPR011604">
    <property type="entry name" value="PDDEXK-like_dom_sf"/>
</dbReference>
<reference evidence="1 2" key="1">
    <citation type="submission" date="2020-07" db="EMBL/GenBank/DDBJ databases">
        <authorList>
            <person name="Feng H."/>
        </authorList>
    </citation>
    <scope>NUCLEOTIDE SEQUENCE [LARGE SCALE GENOMIC DNA]</scope>
    <source>
        <strain evidence="2">s-11</strain>
    </source>
</reference>
<evidence type="ECO:0000313" key="2">
    <source>
        <dbReference type="Proteomes" id="UP000530514"/>
    </source>
</evidence>
<organism evidence="1 2">
    <name type="scientific">Thermoactinomyces daqus</name>
    <dbReference type="NCBI Taxonomy" id="1329516"/>
    <lineage>
        <taxon>Bacteria</taxon>
        <taxon>Bacillati</taxon>
        <taxon>Bacillota</taxon>
        <taxon>Bacilli</taxon>
        <taxon>Bacillales</taxon>
        <taxon>Thermoactinomycetaceae</taxon>
        <taxon>Thermoactinomyces</taxon>
    </lineage>
</organism>
<sequence length="351" mass="41245">MFITAAEVKKERQEAKIAERKDMLEHDFLSMINTYDSFPEIHDKQIDLYLLETEVALLKKEMNEPYERFIGFTPSSANSCKRELYHKLKGDKRDREPQQPHQNRWKELGTLTGKMMQRKLLFIAKHYKQLTGEEPPFKPLFLNMNGLKVPAWEGFAQVQKVYNHNGLEIPIQGQPDGILIYKDGKRVGVEFKTKQTSYNKTSNYSLREAQQDHVKQVYAYSKLYGLNEYLIVYVNLAKKSWELNEEDQLKYQDIRAFYVNVDEEHKIELLDEFAEVVEAVKENKPPKIDVDKWAFNNFKRAIAESATDEEIKELEQEYEECLNIMKPTAFDKQHLQNLEAVLTYIKGVKGM</sequence>
<keyword evidence="2" id="KW-1185">Reference proteome</keyword>
<dbReference type="EMBL" id="JACEIP010000010">
    <property type="protein sequence ID" value="MBA4542933.1"/>
    <property type="molecule type" value="Genomic_DNA"/>
</dbReference>
<proteinExistence type="predicted"/>
<protein>
    <recommendedName>
        <fullName evidence="3">PD-(D/E)XK nuclease superfamily protein</fullName>
    </recommendedName>
</protein>
<accession>A0A7W1XAE3</accession>
<comment type="caution">
    <text evidence="1">The sequence shown here is derived from an EMBL/GenBank/DDBJ whole genome shotgun (WGS) entry which is preliminary data.</text>
</comment>
<dbReference type="OrthoDB" id="2656489at2"/>
<gene>
    <name evidence="1" type="ORF">H1164_08460</name>
</gene>
<dbReference type="AlphaFoldDB" id="A0A7W1XAE3"/>
<dbReference type="Proteomes" id="UP000530514">
    <property type="component" value="Unassembled WGS sequence"/>
</dbReference>
<dbReference type="Gene3D" id="3.90.320.10">
    <property type="match status" value="1"/>
</dbReference>
<name>A0A7W1XAE3_9BACL</name>
<dbReference type="RefSeq" id="WP_052154380.1">
    <property type="nucleotide sequence ID" value="NZ_JACEIP010000010.1"/>
</dbReference>
<evidence type="ECO:0008006" key="3">
    <source>
        <dbReference type="Google" id="ProtNLM"/>
    </source>
</evidence>